<evidence type="ECO:0008006" key="3">
    <source>
        <dbReference type="Google" id="ProtNLM"/>
    </source>
</evidence>
<sequence length="181" mass="20641">MKGPLLLSFIAVILLGSCSLLKKPAATANEFGSYSESLDETRITFPDLEEQLAKDVEEEVKPSGSLAVDEELGIALDRLKQTNEAEMYWSGFTVLVFSGVDRDLAFKTRNELFTYFPEFKTDMQYQQPRYLIKVGKFANRIEALSFYHQLKPQFPSARIIQDRFVREGYVLPEVKPIDGNQ</sequence>
<name>A0ABS9BQK0_9BACT</name>
<accession>A0ABS9BQK0</accession>
<comment type="caution">
    <text evidence="1">The sequence shown here is derived from an EMBL/GenBank/DDBJ whole genome shotgun (WGS) entry which is preliminary data.</text>
</comment>
<dbReference type="EMBL" id="JAKEVZ010000001">
    <property type="protein sequence ID" value="MCF1749436.1"/>
    <property type="molecule type" value="Genomic_DNA"/>
</dbReference>
<keyword evidence="2" id="KW-1185">Reference proteome</keyword>
<gene>
    <name evidence="1" type="ORF">L0U89_00020</name>
</gene>
<dbReference type="PROSITE" id="PS51257">
    <property type="entry name" value="PROKAR_LIPOPROTEIN"/>
    <property type="match status" value="1"/>
</dbReference>
<protein>
    <recommendedName>
        <fullName evidence="3">Sporulation related domain-containing protein</fullName>
    </recommendedName>
</protein>
<dbReference type="RefSeq" id="WP_234859644.1">
    <property type="nucleotide sequence ID" value="NZ_JAKEVZ010000001.1"/>
</dbReference>
<dbReference type="Proteomes" id="UP001201449">
    <property type="component" value="Unassembled WGS sequence"/>
</dbReference>
<proteinExistence type="predicted"/>
<evidence type="ECO:0000313" key="2">
    <source>
        <dbReference type="Proteomes" id="UP001201449"/>
    </source>
</evidence>
<reference evidence="1 2" key="1">
    <citation type="submission" date="2022-01" db="EMBL/GenBank/DDBJ databases">
        <title>Mariniradius saccharolyticus sp. nov., isolated from sediment of a river.</title>
        <authorList>
            <person name="Liu H."/>
        </authorList>
    </citation>
    <scope>NUCLEOTIDE SEQUENCE [LARGE SCALE GENOMIC DNA]</scope>
    <source>
        <strain evidence="1 2">RY-2</strain>
    </source>
</reference>
<evidence type="ECO:0000313" key="1">
    <source>
        <dbReference type="EMBL" id="MCF1749436.1"/>
    </source>
</evidence>
<organism evidence="1 2">
    <name type="scientific">Mariniradius sediminis</name>
    <dbReference type="NCBI Taxonomy" id="2909237"/>
    <lineage>
        <taxon>Bacteria</taxon>
        <taxon>Pseudomonadati</taxon>
        <taxon>Bacteroidota</taxon>
        <taxon>Cytophagia</taxon>
        <taxon>Cytophagales</taxon>
        <taxon>Cyclobacteriaceae</taxon>
        <taxon>Mariniradius</taxon>
    </lineage>
</organism>